<dbReference type="InterPro" id="IPR052895">
    <property type="entry name" value="HetReg/Transcr_Mod"/>
</dbReference>
<sequence length="590" mass="67830">MNAIPPPTEAATRELPGHDVFCTPENSEFVSKLPYQSLSTTEREIRLLKILPDSGSGFVECELLPSVKLADIEKQYSALSYCAGSASNTRPIKVNGVRSNVFANLHHALMEARHYWETHGSQHDFLLWVDQICINQFDLAERSHQVSLMRGIYEKAKETLVCLSTPGTREGGMRRLVNLSHVLKQEGRNNSVDRFNHLSLYNANTADFANSWAAYIEVSMSPWWGRAWIFQEFMVSEHTIFLHGRHSLPYPNFVRLLRSLQRGYTCRDFNPEFFNLSSDLFTDEMKIATSRMWMLLVAKDHQSSTNDLKTLLMLTKDSQATDARDKVYSLLGLVDPGYGIVPDYSVSADIHNLLVETTKRIIVFDDSLEVLCFKSRNTNRNLGELLPSWVLDWTNRTSLGRTSDLVALYDARSINSNLAELLPSWVLERTNGTSLGQMIDLGPLDDVSIDLRLYYPYRIMQTSPEALFSQVTHPQIPEAQTTVIQVWATLLDKKFHRIHGIRRRRYCFQGAHRYEIEEKNMMPIQSDYELWIVRGSRDPLLLSRYSYGYRLIRPIRCTNLYRIMDSVPGAMNDRGEIDMSKMQETRITIF</sequence>
<evidence type="ECO:0000313" key="2">
    <source>
        <dbReference type="EMBL" id="RGP69991.1"/>
    </source>
</evidence>
<proteinExistence type="predicted"/>
<accession>A0A395SC50</accession>
<comment type="caution">
    <text evidence="2">The sequence shown here is derived from an EMBL/GenBank/DDBJ whole genome shotgun (WGS) entry which is preliminary data.</text>
</comment>
<reference evidence="2 3" key="1">
    <citation type="journal article" date="2018" name="PLoS Pathog.">
        <title>Evolution of structural diversity of trichothecenes, a family of toxins produced by plant pathogenic and entomopathogenic fungi.</title>
        <authorList>
            <person name="Proctor R.H."/>
            <person name="McCormick S.P."/>
            <person name="Kim H.S."/>
            <person name="Cardoza R.E."/>
            <person name="Stanley A.M."/>
            <person name="Lindo L."/>
            <person name="Kelly A."/>
            <person name="Brown D.W."/>
            <person name="Lee T."/>
            <person name="Vaughan M.M."/>
            <person name="Alexander N.J."/>
            <person name="Busman M."/>
            <person name="Gutierrez S."/>
        </authorList>
    </citation>
    <scope>NUCLEOTIDE SEQUENCE [LARGE SCALE GENOMIC DNA]</scope>
    <source>
        <strain evidence="2 3">NRRL 3299</strain>
    </source>
</reference>
<feature type="domain" description="Heterokaryon incompatibility" evidence="1">
    <location>
        <begin position="76"/>
        <end position="232"/>
    </location>
</feature>
<evidence type="ECO:0000313" key="3">
    <source>
        <dbReference type="Proteomes" id="UP000266152"/>
    </source>
</evidence>
<gene>
    <name evidence="2" type="ORF">FSPOR_4281</name>
</gene>
<dbReference type="AlphaFoldDB" id="A0A395SC50"/>
<dbReference type="PANTHER" id="PTHR24148">
    <property type="entry name" value="ANKYRIN REPEAT DOMAIN-CONTAINING PROTEIN 39 HOMOLOG-RELATED"/>
    <property type="match status" value="1"/>
</dbReference>
<protein>
    <submittedName>
        <fullName evidence="2">Heterokaryon incompatibility protein</fullName>
    </submittedName>
</protein>
<dbReference type="EMBL" id="PXOF01000055">
    <property type="protein sequence ID" value="RGP69991.1"/>
    <property type="molecule type" value="Genomic_DNA"/>
</dbReference>
<dbReference type="InterPro" id="IPR010730">
    <property type="entry name" value="HET"/>
</dbReference>
<organism evidence="2 3">
    <name type="scientific">Fusarium sporotrichioides</name>
    <dbReference type="NCBI Taxonomy" id="5514"/>
    <lineage>
        <taxon>Eukaryota</taxon>
        <taxon>Fungi</taxon>
        <taxon>Dikarya</taxon>
        <taxon>Ascomycota</taxon>
        <taxon>Pezizomycotina</taxon>
        <taxon>Sordariomycetes</taxon>
        <taxon>Hypocreomycetidae</taxon>
        <taxon>Hypocreales</taxon>
        <taxon>Nectriaceae</taxon>
        <taxon>Fusarium</taxon>
    </lineage>
</organism>
<keyword evidence="3" id="KW-1185">Reference proteome</keyword>
<dbReference type="Pfam" id="PF06985">
    <property type="entry name" value="HET"/>
    <property type="match status" value="1"/>
</dbReference>
<name>A0A395SC50_FUSSP</name>
<dbReference type="STRING" id="5514.A0A395SC50"/>
<dbReference type="PANTHER" id="PTHR24148:SF73">
    <property type="entry name" value="HET DOMAIN PROTEIN (AFU_ORTHOLOGUE AFUA_8G01020)"/>
    <property type="match status" value="1"/>
</dbReference>
<evidence type="ECO:0000259" key="1">
    <source>
        <dbReference type="Pfam" id="PF06985"/>
    </source>
</evidence>
<dbReference type="Proteomes" id="UP000266152">
    <property type="component" value="Unassembled WGS sequence"/>
</dbReference>